<proteinExistence type="predicted"/>
<reference evidence="1" key="1">
    <citation type="submission" date="2014-01" db="EMBL/GenBank/DDBJ databases">
        <authorList>
            <person name="Brown-Elliot B."/>
            <person name="Wallace R."/>
            <person name="Lenaerts A."/>
            <person name="Ordway D."/>
            <person name="DeGroote M.A."/>
            <person name="Parker T."/>
            <person name="Sizemore C."/>
            <person name="Tallon L.J."/>
            <person name="Sadzewicz L.K."/>
            <person name="Sengamalay N."/>
            <person name="Fraser C.M."/>
            <person name="Hine E."/>
            <person name="Shefchek K.A."/>
            <person name="Das S.P."/>
            <person name="Tettelin H."/>
        </authorList>
    </citation>
    <scope>NUCLEOTIDE SEQUENCE [LARGE SCALE GENOMIC DNA]</scope>
    <source>
        <strain evidence="1">4042</strain>
    </source>
</reference>
<organism evidence="1">
    <name type="scientific">Mycobacterium xenopi 4042</name>
    <dbReference type="NCBI Taxonomy" id="1299334"/>
    <lineage>
        <taxon>Bacteria</taxon>
        <taxon>Bacillati</taxon>
        <taxon>Actinomycetota</taxon>
        <taxon>Actinomycetes</taxon>
        <taxon>Mycobacteriales</taxon>
        <taxon>Mycobacteriaceae</taxon>
        <taxon>Mycobacterium</taxon>
    </lineage>
</organism>
<comment type="caution">
    <text evidence="1">The sequence shown here is derived from an EMBL/GenBank/DDBJ whole genome shotgun (WGS) entry which is preliminary data.</text>
</comment>
<dbReference type="AntiFam" id="ANF00222">
    <property type="entry name" value="Shadow ORF (opposite groL1)"/>
</dbReference>
<accession>X7YJ52</accession>
<gene>
    <name evidence="1" type="ORF">I553_0557</name>
</gene>
<evidence type="ECO:0000313" key="1">
    <source>
        <dbReference type="EMBL" id="EUA06816.1"/>
    </source>
</evidence>
<sequence>MREHGGGGGAVARNVVGLGGYRLHQLGTQILERVFQVDVAGHGDTVVGDGRPAECLGQHDMTATRTQGHPYRVGELVDAGFDVAARGFVVLKQFAHRSVPVPTQV</sequence>
<protein>
    <submittedName>
        <fullName evidence="1">Uncharacterized protein</fullName>
    </submittedName>
</protein>
<dbReference type="AlphaFoldDB" id="X7YJ52"/>
<dbReference type="EMBL" id="JAOB01000093">
    <property type="protein sequence ID" value="EUA06816.1"/>
    <property type="molecule type" value="Genomic_DNA"/>
</dbReference>
<name>X7YJ52_MYCXE</name>